<name>A0A137PIB0_CONC2</name>
<dbReference type="EMBL" id="KQ964421">
    <property type="protein sequence ID" value="KXN74719.1"/>
    <property type="molecule type" value="Genomic_DNA"/>
</dbReference>
<keyword evidence="4" id="KW-1185">Reference proteome</keyword>
<feature type="compositionally biased region" description="Low complexity" evidence="1">
    <location>
        <begin position="19"/>
        <end position="28"/>
    </location>
</feature>
<accession>A0A137PIB0</accession>
<feature type="region of interest" description="Disordered" evidence="1">
    <location>
        <begin position="19"/>
        <end position="39"/>
    </location>
</feature>
<keyword evidence="2" id="KW-0812">Transmembrane</keyword>
<feature type="transmembrane region" description="Helical" evidence="2">
    <location>
        <begin position="135"/>
        <end position="158"/>
    </location>
</feature>
<keyword evidence="2" id="KW-1133">Transmembrane helix</keyword>
<feature type="transmembrane region" description="Helical" evidence="2">
    <location>
        <begin position="101"/>
        <end position="123"/>
    </location>
</feature>
<dbReference type="AlphaFoldDB" id="A0A137PIB0"/>
<proteinExistence type="predicted"/>
<dbReference type="Proteomes" id="UP000070444">
    <property type="component" value="Unassembled WGS sequence"/>
</dbReference>
<evidence type="ECO:0000256" key="1">
    <source>
        <dbReference type="SAM" id="MobiDB-lite"/>
    </source>
</evidence>
<reference evidence="3 4" key="1">
    <citation type="journal article" date="2015" name="Genome Biol. Evol.">
        <title>Phylogenomic analyses indicate that early fungi evolved digesting cell walls of algal ancestors of land plants.</title>
        <authorList>
            <person name="Chang Y."/>
            <person name="Wang S."/>
            <person name="Sekimoto S."/>
            <person name="Aerts A.L."/>
            <person name="Choi C."/>
            <person name="Clum A."/>
            <person name="LaButti K.M."/>
            <person name="Lindquist E.A."/>
            <person name="Yee Ngan C."/>
            <person name="Ohm R.A."/>
            <person name="Salamov A.A."/>
            <person name="Grigoriev I.V."/>
            <person name="Spatafora J.W."/>
            <person name="Berbee M.L."/>
        </authorList>
    </citation>
    <scope>NUCLEOTIDE SEQUENCE [LARGE SCALE GENOMIC DNA]</scope>
    <source>
        <strain evidence="3 4">NRRL 28638</strain>
    </source>
</reference>
<keyword evidence="2" id="KW-0472">Membrane</keyword>
<sequence>MSGIYQIYYPSSLLNLTESNSTSNNNSTGMDRSNNHSNNNINNNNGYLIEMGDYPINIRNNSPLPPSSSSTYFIKLWSNTYLDNLITQNDRLNILNYKNTISLNFTLLLILTSFFALTTVTLTEYFSYQFNDSKLHWVTVFIAFCCSLMIICQACMLVTRLRKIHEWEDHYEDLRIANGLDTTAENECGNSEELVGEIPPTYQKAREDPPAYGSPIKISLRN</sequence>
<evidence type="ECO:0000313" key="4">
    <source>
        <dbReference type="Proteomes" id="UP000070444"/>
    </source>
</evidence>
<organism evidence="3 4">
    <name type="scientific">Conidiobolus coronatus (strain ATCC 28846 / CBS 209.66 / NRRL 28638)</name>
    <name type="common">Delacroixia coronata</name>
    <dbReference type="NCBI Taxonomy" id="796925"/>
    <lineage>
        <taxon>Eukaryota</taxon>
        <taxon>Fungi</taxon>
        <taxon>Fungi incertae sedis</taxon>
        <taxon>Zoopagomycota</taxon>
        <taxon>Entomophthoromycotina</taxon>
        <taxon>Entomophthoromycetes</taxon>
        <taxon>Entomophthorales</taxon>
        <taxon>Ancylistaceae</taxon>
        <taxon>Conidiobolus</taxon>
    </lineage>
</organism>
<evidence type="ECO:0000256" key="2">
    <source>
        <dbReference type="SAM" id="Phobius"/>
    </source>
</evidence>
<evidence type="ECO:0000313" key="3">
    <source>
        <dbReference type="EMBL" id="KXN74719.1"/>
    </source>
</evidence>
<gene>
    <name evidence="3" type="ORF">CONCODRAFT_2283</name>
</gene>
<protein>
    <submittedName>
        <fullName evidence="3">Uncharacterized protein</fullName>
    </submittedName>
</protein>